<dbReference type="PANTHER" id="PTHR30250:SF11">
    <property type="entry name" value="O-ANTIGEN TRANSPORTER-RELATED"/>
    <property type="match status" value="1"/>
</dbReference>
<dbReference type="Pfam" id="PF13440">
    <property type="entry name" value="Polysacc_synt_3"/>
    <property type="match status" value="1"/>
</dbReference>
<feature type="transmembrane region" description="Helical" evidence="6">
    <location>
        <begin position="12"/>
        <end position="35"/>
    </location>
</feature>
<protein>
    <submittedName>
        <fullName evidence="7">Sugar transporter</fullName>
    </submittedName>
</protein>
<evidence type="ECO:0000256" key="5">
    <source>
        <dbReference type="ARBA" id="ARBA00023136"/>
    </source>
</evidence>
<evidence type="ECO:0000256" key="1">
    <source>
        <dbReference type="ARBA" id="ARBA00004651"/>
    </source>
</evidence>
<evidence type="ECO:0000256" key="3">
    <source>
        <dbReference type="ARBA" id="ARBA00022692"/>
    </source>
</evidence>
<evidence type="ECO:0000256" key="4">
    <source>
        <dbReference type="ARBA" id="ARBA00022989"/>
    </source>
</evidence>
<dbReference type="OrthoDB" id="4688147at2"/>
<evidence type="ECO:0000313" key="8">
    <source>
        <dbReference type="Proteomes" id="UP000245252"/>
    </source>
</evidence>
<gene>
    <name evidence="7" type="ORF">DEM27_13475</name>
</gene>
<feature type="transmembrane region" description="Helical" evidence="6">
    <location>
        <begin position="299"/>
        <end position="318"/>
    </location>
</feature>
<feature type="transmembrane region" description="Helical" evidence="6">
    <location>
        <begin position="390"/>
        <end position="406"/>
    </location>
</feature>
<keyword evidence="2" id="KW-1003">Cell membrane</keyword>
<proteinExistence type="predicted"/>
<keyword evidence="8" id="KW-1185">Reference proteome</keyword>
<dbReference type="PANTHER" id="PTHR30250">
    <property type="entry name" value="PST FAMILY PREDICTED COLANIC ACID TRANSPORTER"/>
    <property type="match status" value="1"/>
</dbReference>
<name>A0A2U2DRF1_9HYPH</name>
<dbReference type="RefSeq" id="WP_109458961.1">
    <property type="nucleotide sequence ID" value="NZ_QFBC01000005.1"/>
</dbReference>
<accession>A0A2U2DRF1</accession>
<sequence length="505" mass="53719">MSKGIMANSLLNAAAGLTMLVTGFACSIIAARLLGPEANGIITFSFWLSTTATMIAGLGTDVILPRMLPQLKARGYDAMARRGFGAHLARVVVTVVFFILCLYAASYYETERLHWASTAPDVLIITGLLFLVQSLGMMSISFMIGEQQVSTFFKLTLLSAALQLSVVLFGALYYGVAGALVGYVVGQGVFFVYAIRLFAVRPNACGTHAGTLAGSSAVISLQIVIDSIFLNRIELLFLQQFHGVQLVGFYAIGLSLANLALQLPVQLTGTLVPYYTEQLQAQPNGKLPVRLFEDLIRSLAYFTLPMSLGLAAISWEMVSEVYGEAFLPAGNIVAILALSAPVSVFVQIATKYLFAIDRERDRLKIGIAGAIAMVLGCLALVPHFGGEGAALTRVAALLIMSVLLVRRMDFDGSLAPMFASLVRILVASIGCAVAAFFVADAVDGLAGVGLAILAGVAVYALALRLLRVVPPDDIALMERLLQKLPGRLKGPGRHMLNLIASGKPV</sequence>
<dbReference type="Proteomes" id="UP000245252">
    <property type="component" value="Unassembled WGS sequence"/>
</dbReference>
<dbReference type="EMBL" id="QFBC01000005">
    <property type="protein sequence ID" value="PWE55884.1"/>
    <property type="molecule type" value="Genomic_DNA"/>
</dbReference>
<dbReference type="InterPro" id="IPR050833">
    <property type="entry name" value="Poly_Biosynth_Transport"/>
</dbReference>
<reference evidence="7 8" key="1">
    <citation type="submission" date="2018-05" db="EMBL/GenBank/DDBJ databases">
        <title>The draft genome of strain NS-104.</title>
        <authorList>
            <person name="Hang P."/>
            <person name="Jiang J."/>
        </authorList>
    </citation>
    <scope>NUCLEOTIDE SEQUENCE [LARGE SCALE GENOMIC DNA]</scope>
    <source>
        <strain evidence="7 8">NS-104</strain>
    </source>
</reference>
<feature type="transmembrane region" description="Helical" evidence="6">
    <location>
        <begin position="330"/>
        <end position="353"/>
    </location>
</feature>
<dbReference type="AlphaFoldDB" id="A0A2U2DRF1"/>
<evidence type="ECO:0000313" key="7">
    <source>
        <dbReference type="EMBL" id="PWE55884.1"/>
    </source>
</evidence>
<feature type="transmembrane region" description="Helical" evidence="6">
    <location>
        <begin position="445"/>
        <end position="466"/>
    </location>
</feature>
<keyword evidence="5 6" id="KW-0472">Membrane</keyword>
<feature type="transmembrane region" description="Helical" evidence="6">
    <location>
        <begin position="365"/>
        <end position="384"/>
    </location>
</feature>
<comment type="subcellular location">
    <subcellularLocation>
        <location evidence="1">Cell membrane</location>
        <topology evidence="1">Multi-pass membrane protein</topology>
    </subcellularLocation>
</comment>
<keyword evidence="7" id="KW-0813">Transport</keyword>
<feature type="transmembrane region" description="Helical" evidence="6">
    <location>
        <begin position="152"/>
        <end position="174"/>
    </location>
</feature>
<feature type="transmembrane region" description="Helical" evidence="6">
    <location>
        <begin position="41"/>
        <end position="64"/>
    </location>
</feature>
<feature type="transmembrane region" description="Helical" evidence="6">
    <location>
        <begin position="180"/>
        <end position="199"/>
    </location>
</feature>
<dbReference type="GO" id="GO:0005886">
    <property type="term" value="C:plasma membrane"/>
    <property type="evidence" value="ECO:0007669"/>
    <property type="project" value="UniProtKB-SubCell"/>
</dbReference>
<keyword evidence="7" id="KW-0762">Sugar transport</keyword>
<comment type="caution">
    <text evidence="7">The sequence shown here is derived from an EMBL/GenBank/DDBJ whole genome shotgun (WGS) entry which is preliminary data.</text>
</comment>
<keyword evidence="3 6" id="KW-0812">Transmembrane</keyword>
<feature type="transmembrane region" description="Helical" evidence="6">
    <location>
        <begin position="418"/>
        <end position="439"/>
    </location>
</feature>
<feature type="transmembrane region" description="Helical" evidence="6">
    <location>
        <begin position="125"/>
        <end position="145"/>
    </location>
</feature>
<dbReference type="PROSITE" id="PS51257">
    <property type="entry name" value="PROKAR_LIPOPROTEIN"/>
    <property type="match status" value="1"/>
</dbReference>
<evidence type="ECO:0000256" key="6">
    <source>
        <dbReference type="SAM" id="Phobius"/>
    </source>
</evidence>
<feature type="transmembrane region" description="Helical" evidence="6">
    <location>
        <begin position="84"/>
        <end position="105"/>
    </location>
</feature>
<organism evidence="7 8">
    <name type="scientific">Metarhizobium album</name>
    <dbReference type="NCBI Taxonomy" id="2182425"/>
    <lineage>
        <taxon>Bacteria</taxon>
        <taxon>Pseudomonadati</taxon>
        <taxon>Pseudomonadota</taxon>
        <taxon>Alphaproteobacteria</taxon>
        <taxon>Hyphomicrobiales</taxon>
        <taxon>Rhizobiaceae</taxon>
        <taxon>Metarhizobium</taxon>
    </lineage>
</organism>
<keyword evidence="4 6" id="KW-1133">Transmembrane helix</keyword>
<evidence type="ECO:0000256" key="2">
    <source>
        <dbReference type="ARBA" id="ARBA00022475"/>
    </source>
</evidence>